<feature type="transmembrane region" description="Helical" evidence="1">
    <location>
        <begin position="77"/>
        <end position="99"/>
    </location>
</feature>
<feature type="transmembrane region" description="Helical" evidence="1">
    <location>
        <begin position="111"/>
        <end position="132"/>
    </location>
</feature>
<proteinExistence type="predicted"/>
<protein>
    <recommendedName>
        <fullName evidence="4">MFS transporter</fullName>
    </recommendedName>
</protein>
<accession>A0ABP9L5N4</accession>
<evidence type="ECO:0000256" key="1">
    <source>
        <dbReference type="SAM" id="Phobius"/>
    </source>
</evidence>
<comment type="caution">
    <text evidence="2">The sequence shown here is derived from an EMBL/GenBank/DDBJ whole genome shotgun (WGS) entry which is preliminary data.</text>
</comment>
<dbReference type="RefSeq" id="WP_345499884.1">
    <property type="nucleotide sequence ID" value="NZ_BAABJM010000010.1"/>
</dbReference>
<feature type="transmembrane region" description="Helical" evidence="1">
    <location>
        <begin position="21"/>
        <end position="39"/>
    </location>
</feature>
<sequence>MSTEADRAAASRGDALARVRGGSVGMLSGAVSVAAHGWASNGMAPDSTTLILLAAACALIGALVAGLAPLRDTGSGLVTALFAGQLLGHVSMGLGAGHSGHAGLRLSPTMLMAHVLATAFAALVVLGVEAAYRAGTATLTRTLRLRLPAPDVPDRAPLRTVHHDRVILRVLAAQLLRTRGPPAVALR</sequence>
<reference evidence="3" key="1">
    <citation type="journal article" date="2019" name="Int. J. Syst. Evol. Microbiol.">
        <title>The Global Catalogue of Microorganisms (GCM) 10K type strain sequencing project: providing services to taxonomists for standard genome sequencing and annotation.</title>
        <authorList>
            <consortium name="The Broad Institute Genomics Platform"/>
            <consortium name="The Broad Institute Genome Sequencing Center for Infectious Disease"/>
            <person name="Wu L."/>
            <person name="Ma J."/>
        </authorList>
    </citation>
    <scope>NUCLEOTIDE SEQUENCE [LARGE SCALE GENOMIC DNA]</scope>
    <source>
        <strain evidence="3">JCM 18298</strain>
    </source>
</reference>
<name>A0ABP9L5N4_9NOCA</name>
<evidence type="ECO:0000313" key="3">
    <source>
        <dbReference type="Proteomes" id="UP001500603"/>
    </source>
</evidence>
<organism evidence="2 3">
    <name type="scientific">Nocardia callitridis</name>
    <dbReference type="NCBI Taxonomy" id="648753"/>
    <lineage>
        <taxon>Bacteria</taxon>
        <taxon>Bacillati</taxon>
        <taxon>Actinomycetota</taxon>
        <taxon>Actinomycetes</taxon>
        <taxon>Mycobacteriales</taxon>
        <taxon>Nocardiaceae</taxon>
        <taxon>Nocardia</taxon>
    </lineage>
</organism>
<evidence type="ECO:0000313" key="2">
    <source>
        <dbReference type="EMBL" id="GAA5069569.1"/>
    </source>
</evidence>
<gene>
    <name evidence="2" type="ORF">GCM10023318_61000</name>
</gene>
<feature type="transmembrane region" description="Helical" evidence="1">
    <location>
        <begin position="51"/>
        <end position="70"/>
    </location>
</feature>
<dbReference type="EMBL" id="BAABJM010000010">
    <property type="protein sequence ID" value="GAA5069569.1"/>
    <property type="molecule type" value="Genomic_DNA"/>
</dbReference>
<keyword evidence="3" id="KW-1185">Reference proteome</keyword>
<dbReference type="Proteomes" id="UP001500603">
    <property type="component" value="Unassembled WGS sequence"/>
</dbReference>
<evidence type="ECO:0008006" key="4">
    <source>
        <dbReference type="Google" id="ProtNLM"/>
    </source>
</evidence>
<keyword evidence="1" id="KW-0472">Membrane</keyword>
<keyword evidence="1" id="KW-1133">Transmembrane helix</keyword>
<keyword evidence="1" id="KW-0812">Transmembrane</keyword>